<evidence type="ECO:0000256" key="7">
    <source>
        <dbReference type="ARBA" id="ARBA00022729"/>
    </source>
</evidence>
<name>A0A941HSE2_9CLOT</name>
<dbReference type="NCBIfam" id="TIGR02136">
    <property type="entry name" value="ptsS_2"/>
    <property type="match status" value="1"/>
</dbReference>
<dbReference type="InterPro" id="IPR024370">
    <property type="entry name" value="PBP_domain"/>
</dbReference>
<keyword evidence="8 10" id="KW-0564">Palmitate</keyword>
<dbReference type="PROSITE" id="PS51257">
    <property type="entry name" value="PROKAR_LIPOPROTEIN"/>
    <property type="match status" value="1"/>
</dbReference>
<dbReference type="CDD" id="cd13653">
    <property type="entry name" value="PBP2_phosphate_like_1"/>
    <property type="match status" value="1"/>
</dbReference>
<dbReference type="GO" id="GO:0042301">
    <property type="term" value="F:phosphate ion binding"/>
    <property type="evidence" value="ECO:0007669"/>
    <property type="project" value="UniProtKB-UniRule"/>
</dbReference>
<evidence type="ECO:0000313" key="13">
    <source>
        <dbReference type="Proteomes" id="UP000675379"/>
    </source>
</evidence>
<evidence type="ECO:0000256" key="5">
    <source>
        <dbReference type="ARBA" id="ARBA00022448"/>
    </source>
</evidence>
<evidence type="ECO:0000256" key="4">
    <source>
        <dbReference type="ARBA" id="ARBA00011529"/>
    </source>
</evidence>
<dbReference type="Pfam" id="PF12849">
    <property type="entry name" value="PBP_like_2"/>
    <property type="match status" value="1"/>
</dbReference>
<proteinExistence type="inferred from homology"/>
<accession>A0A941HSE2</accession>
<comment type="caution">
    <text evidence="12">The sequence shown here is derived from an EMBL/GenBank/DDBJ whole genome shotgun (WGS) entry which is preliminary data.</text>
</comment>
<evidence type="ECO:0000256" key="6">
    <source>
        <dbReference type="ARBA" id="ARBA00022592"/>
    </source>
</evidence>
<dbReference type="Proteomes" id="UP000675379">
    <property type="component" value="Unassembled WGS sequence"/>
</dbReference>
<protein>
    <recommendedName>
        <fullName evidence="10">Phosphate-binding protein</fullName>
    </recommendedName>
</protein>
<dbReference type="PANTHER" id="PTHR30570:SF1">
    <property type="entry name" value="PHOSPHATE-BINDING PROTEIN PSTS"/>
    <property type="match status" value="1"/>
</dbReference>
<keyword evidence="6 10" id="KW-0592">Phosphate transport</keyword>
<evidence type="ECO:0000256" key="2">
    <source>
        <dbReference type="ARBA" id="ARBA00004193"/>
    </source>
</evidence>
<feature type="chain" id="PRO_5038163170" description="Phosphate-binding protein" evidence="10">
    <location>
        <begin position="33"/>
        <end position="281"/>
    </location>
</feature>
<dbReference type="EMBL" id="JAGSCS010000022">
    <property type="protein sequence ID" value="MBR0577152.1"/>
    <property type="molecule type" value="Genomic_DNA"/>
</dbReference>
<evidence type="ECO:0000256" key="10">
    <source>
        <dbReference type="RuleBase" id="RU367119"/>
    </source>
</evidence>
<keyword evidence="5 10" id="KW-0813">Transport</keyword>
<comment type="subunit">
    <text evidence="4 10">The complex is composed of two ATP-binding proteins (PstB), two transmembrane proteins (PstC and PstA) and a solute-binding protein (PstS).</text>
</comment>
<feature type="signal peptide" evidence="10">
    <location>
        <begin position="1"/>
        <end position="32"/>
    </location>
</feature>
<dbReference type="GO" id="GO:0005886">
    <property type="term" value="C:plasma membrane"/>
    <property type="evidence" value="ECO:0007669"/>
    <property type="project" value="UniProtKB-SubCell"/>
</dbReference>
<dbReference type="Gene3D" id="3.40.190.10">
    <property type="entry name" value="Periplasmic binding protein-like II"/>
    <property type="match status" value="2"/>
</dbReference>
<keyword evidence="9 10" id="KW-0449">Lipoprotein</keyword>
<keyword evidence="10" id="KW-1003">Cell membrane</keyword>
<sequence length="281" mass="29876">MKKRNKKLSSTSKLKSVLLLSMLFLNLLSASACGKAPEASVIVAGSTSVQPYAEVLAEEYAILHPGSEIDVQGGGSSAGISAAKSGIANLGMSSRSLKEEEKNLWSVEIAKDGLAVIVNASNPIENLTLEQIQKIYSAEITNWSEVGGNDAKIHIITREEGSGTRSAFTELVMEKIEITPKAIVQDSNGSVRQLVKGDPNAIGYISLGLVDQTVKAVHLDGVAATHDNIMNGSYTLARPFLFVSQSEPTGETQKFVEFVLSEEGQKMLNDEGLIPTKGAGK</sequence>
<comment type="similarity">
    <text evidence="3 10">Belongs to the PstS family.</text>
</comment>
<dbReference type="InterPro" id="IPR050811">
    <property type="entry name" value="Phosphate_ABC_transporter"/>
</dbReference>
<comment type="function">
    <text evidence="10">Involved in the system for phosphate transport across the cytoplasmic membrane.</text>
</comment>
<feature type="domain" description="PBP" evidence="11">
    <location>
        <begin position="39"/>
        <end position="263"/>
    </location>
</feature>
<keyword evidence="13" id="KW-1185">Reference proteome</keyword>
<evidence type="ECO:0000256" key="3">
    <source>
        <dbReference type="ARBA" id="ARBA00008725"/>
    </source>
</evidence>
<keyword evidence="7 10" id="KW-0732">Signal</keyword>
<dbReference type="PANTHER" id="PTHR30570">
    <property type="entry name" value="PERIPLASMIC PHOSPHATE BINDING COMPONENT OF PHOSPHATE ABC TRANSPORTER"/>
    <property type="match status" value="1"/>
</dbReference>
<dbReference type="AlphaFoldDB" id="A0A941HSE2"/>
<evidence type="ECO:0000259" key="11">
    <source>
        <dbReference type="Pfam" id="PF12849"/>
    </source>
</evidence>
<comment type="subcellular location">
    <subcellularLocation>
        <location evidence="2 10">Cell membrane</location>
        <topology evidence="2 10">Lipid-anchor</topology>
    </subcellularLocation>
</comment>
<comment type="function">
    <text evidence="1">Part of the ABC transporter complex PstSACB involved in phosphate import.</text>
</comment>
<evidence type="ECO:0000256" key="1">
    <source>
        <dbReference type="ARBA" id="ARBA00002841"/>
    </source>
</evidence>
<keyword evidence="10" id="KW-0472">Membrane</keyword>
<dbReference type="SUPFAM" id="SSF53850">
    <property type="entry name" value="Periplasmic binding protein-like II"/>
    <property type="match status" value="1"/>
</dbReference>
<evidence type="ECO:0000256" key="8">
    <source>
        <dbReference type="ARBA" id="ARBA00023139"/>
    </source>
</evidence>
<evidence type="ECO:0000313" key="12">
    <source>
        <dbReference type="EMBL" id="MBR0577152.1"/>
    </source>
</evidence>
<reference evidence="12" key="1">
    <citation type="submission" date="2021-04" db="EMBL/GenBank/DDBJ databases">
        <title>Proteiniclasticum sedimins sp. nov., an obligate anaerobic bacterium isolated from anaerobic sludge.</title>
        <authorList>
            <person name="Liu J."/>
        </authorList>
    </citation>
    <scope>NUCLEOTIDE SEQUENCE</scope>
    <source>
        <strain evidence="12">BAD-10</strain>
    </source>
</reference>
<evidence type="ECO:0000256" key="9">
    <source>
        <dbReference type="ARBA" id="ARBA00023288"/>
    </source>
</evidence>
<dbReference type="GO" id="GO:0006817">
    <property type="term" value="P:phosphate ion transport"/>
    <property type="evidence" value="ECO:0007669"/>
    <property type="project" value="UniProtKB-UniRule"/>
</dbReference>
<gene>
    <name evidence="12" type="ORF">KCG48_12585</name>
</gene>
<organism evidence="12 13">
    <name type="scientific">Proteiniclasticum sediminis</name>
    <dbReference type="NCBI Taxonomy" id="2804028"/>
    <lineage>
        <taxon>Bacteria</taxon>
        <taxon>Bacillati</taxon>
        <taxon>Bacillota</taxon>
        <taxon>Clostridia</taxon>
        <taxon>Eubacteriales</taxon>
        <taxon>Clostridiaceae</taxon>
        <taxon>Proteiniclasticum</taxon>
    </lineage>
</organism>
<dbReference type="InterPro" id="IPR011862">
    <property type="entry name" value="Phos-bd"/>
</dbReference>